<dbReference type="InterPro" id="IPR029058">
    <property type="entry name" value="AB_hydrolase_fold"/>
</dbReference>
<reference evidence="2 3" key="1">
    <citation type="submission" date="2024-01" db="EMBL/GenBank/DDBJ databases">
        <title>Mesobacterium rodlantinim sp. nov., isolated from shallow sea hydrothermal systems off Kueishantao Island.</title>
        <authorList>
            <person name="Su Z."/>
            <person name="Tang K."/>
        </authorList>
    </citation>
    <scope>NUCLEOTIDE SEQUENCE [LARGE SCALE GENOMIC DNA]</scope>
    <source>
        <strain evidence="2 3">TK19101</strain>
    </source>
</reference>
<dbReference type="PANTHER" id="PTHR36513">
    <property type="entry name" value="ABC TRANSMEMBRANE TYPE-1 DOMAIN-CONTAINING PROTEIN"/>
    <property type="match status" value="1"/>
</dbReference>
<accession>A0ABU6HK00</accession>
<dbReference type="InterPro" id="IPR010297">
    <property type="entry name" value="DUF900_hydrolase"/>
</dbReference>
<dbReference type="Proteomes" id="UP001348149">
    <property type="component" value="Unassembled WGS sequence"/>
</dbReference>
<dbReference type="SUPFAM" id="SSF53474">
    <property type="entry name" value="alpha/beta-Hydrolases"/>
    <property type="match status" value="1"/>
</dbReference>
<dbReference type="PANTHER" id="PTHR36513:SF1">
    <property type="entry name" value="TRANSMEMBRANE PROTEIN"/>
    <property type="match status" value="1"/>
</dbReference>
<keyword evidence="1" id="KW-1133">Transmembrane helix</keyword>
<dbReference type="RefSeq" id="WP_326297972.1">
    <property type="nucleotide sequence ID" value="NZ_JAYLLH010000018.1"/>
</dbReference>
<gene>
    <name evidence="2" type="ORF">VK792_13155</name>
</gene>
<dbReference type="InterPro" id="IPR014586">
    <property type="entry name" value="UCP033909"/>
</dbReference>
<keyword evidence="1" id="KW-0812">Transmembrane</keyword>
<dbReference type="GO" id="GO:0016787">
    <property type="term" value="F:hydrolase activity"/>
    <property type="evidence" value="ECO:0007669"/>
    <property type="project" value="UniProtKB-KW"/>
</dbReference>
<comment type="caution">
    <text evidence="2">The sequence shown here is derived from an EMBL/GenBank/DDBJ whole genome shotgun (WGS) entry which is preliminary data.</text>
</comment>
<sequence>MRHVADTTRFAVLGLYLVLRILVILVLVAGVGGCAPRGALHFLPGAEVEGAAIQRVFVATNRNLAQPDDPRIVAQSFGATRDPALHYARLDISIPPTHAEGQIEWPGAANVDPAKHFVVTDSTRLASQRDFLRAIDAALPTGSKEVVVFVHGYNVNNAEAVYRLAQIGHDFRARAPVVAYSWPSAGSPRGYVYDRDSVIFSRDGLETFLTDLTAGGKRRVLLVGHSMGTQLVMEVLRQISISGDKSVLRRLNGVALISPDIDEDVFRRQAARISPFPEPFLLAVSQDDLFLNISAWMTGKPTRLGSIGTRDALSDLPVQVVDLSGLEGGDRGGQSTAFTAPAAIERLRSLAGR</sequence>
<evidence type="ECO:0000256" key="1">
    <source>
        <dbReference type="SAM" id="Phobius"/>
    </source>
</evidence>
<keyword evidence="2" id="KW-0378">Hydrolase</keyword>
<proteinExistence type="predicted"/>
<feature type="transmembrane region" description="Helical" evidence="1">
    <location>
        <begin position="12"/>
        <end position="32"/>
    </location>
</feature>
<protein>
    <submittedName>
        <fullName evidence="2">Alpha/beta fold hydrolase</fullName>
    </submittedName>
</protein>
<dbReference type="Gene3D" id="3.40.50.1820">
    <property type="entry name" value="alpha/beta hydrolase"/>
    <property type="match status" value="1"/>
</dbReference>
<evidence type="ECO:0000313" key="3">
    <source>
        <dbReference type="Proteomes" id="UP001348149"/>
    </source>
</evidence>
<dbReference type="Pfam" id="PF05990">
    <property type="entry name" value="DUF900"/>
    <property type="match status" value="1"/>
</dbReference>
<evidence type="ECO:0000313" key="2">
    <source>
        <dbReference type="EMBL" id="MEC3862236.1"/>
    </source>
</evidence>
<keyword evidence="1" id="KW-0472">Membrane</keyword>
<name>A0ABU6HK00_9RHOB</name>
<dbReference type="PROSITE" id="PS51257">
    <property type="entry name" value="PROKAR_LIPOPROTEIN"/>
    <property type="match status" value="1"/>
</dbReference>
<dbReference type="EMBL" id="JAYLLH010000018">
    <property type="protein sequence ID" value="MEC3862236.1"/>
    <property type="molecule type" value="Genomic_DNA"/>
</dbReference>
<dbReference type="PIRSF" id="PIRSF033909">
    <property type="entry name" value="UCP033909"/>
    <property type="match status" value="1"/>
</dbReference>
<keyword evidence="3" id="KW-1185">Reference proteome</keyword>
<organism evidence="2 3">
    <name type="scientific">Mesobacterium hydrothermale</name>
    <dbReference type="NCBI Taxonomy" id="3111907"/>
    <lineage>
        <taxon>Bacteria</taxon>
        <taxon>Pseudomonadati</taxon>
        <taxon>Pseudomonadota</taxon>
        <taxon>Alphaproteobacteria</taxon>
        <taxon>Rhodobacterales</taxon>
        <taxon>Roseobacteraceae</taxon>
        <taxon>Mesobacterium</taxon>
    </lineage>
</organism>